<feature type="compositionally biased region" description="Polar residues" evidence="1">
    <location>
        <begin position="204"/>
        <end position="227"/>
    </location>
</feature>
<dbReference type="InterPro" id="IPR007330">
    <property type="entry name" value="MIT_dom"/>
</dbReference>
<proteinExistence type="predicted"/>
<feature type="compositionally biased region" description="Polar residues" evidence="1">
    <location>
        <begin position="714"/>
        <end position="730"/>
    </location>
</feature>
<dbReference type="GeneID" id="37039875"/>
<feature type="compositionally biased region" description="Low complexity" evidence="1">
    <location>
        <begin position="769"/>
        <end position="782"/>
    </location>
</feature>
<feature type="region of interest" description="Disordered" evidence="1">
    <location>
        <begin position="1386"/>
        <end position="1461"/>
    </location>
</feature>
<organism evidence="3 4">
    <name type="scientific">Acaromyces ingoldii</name>
    <dbReference type="NCBI Taxonomy" id="215250"/>
    <lineage>
        <taxon>Eukaryota</taxon>
        <taxon>Fungi</taxon>
        <taxon>Dikarya</taxon>
        <taxon>Basidiomycota</taxon>
        <taxon>Ustilaginomycotina</taxon>
        <taxon>Exobasidiomycetes</taxon>
        <taxon>Exobasidiales</taxon>
        <taxon>Cryptobasidiaceae</taxon>
        <taxon>Acaromyces</taxon>
    </lineage>
</organism>
<feature type="compositionally biased region" description="Basic and acidic residues" evidence="1">
    <location>
        <begin position="480"/>
        <end position="496"/>
    </location>
</feature>
<feature type="compositionally biased region" description="Polar residues" evidence="1">
    <location>
        <begin position="177"/>
        <end position="186"/>
    </location>
</feature>
<dbReference type="STRING" id="215250.A0A316YT60"/>
<evidence type="ECO:0000313" key="3">
    <source>
        <dbReference type="EMBL" id="PWN90925.1"/>
    </source>
</evidence>
<feature type="compositionally biased region" description="Low complexity" evidence="1">
    <location>
        <begin position="748"/>
        <end position="759"/>
    </location>
</feature>
<feature type="compositionally biased region" description="Low complexity" evidence="1">
    <location>
        <begin position="1"/>
        <end position="10"/>
    </location>
</feature>
<feature type="compositionally biased region" description="Low complexity" evidence="1">
    <location>
        <begin position="619"/>
        <end position="628"/>
    </location>
</feature>
<dbReference type="InterPro" id="IPR036181">
    <property type="entry name" value="MIT_dom_sf"/>
</dbReference>
<feature type="compositionally biased region" description="Polar residues" evidence="1">
    <location>
        <begin position="522"/>
        <end position="538"/>
    </location>
</feature>
<feature type="compositionally biased region" description="Low complexity" evidence="1">
    <location>
        <begin position="388"/>
        <end position="407"/>
    </location>
</feature>
<feature type="region of interest" description="Disordered" evidence="1">
    <location>
        <begin position="1710"/>
        <end position="1729"/>
    </location>
</feature>
<feature type="compositionally biased region" description="Low complexity" evidence="1">
    <location>
        <begin position="1115"/>
        <end position="1131"/>
    </location>
</feature>
<feature type="compositionally biased region" description="Basic and acidic residues" evidence="1">
    <location>
        <begin position="688"/>
        <end position="698"/>
    </location>
</feature>
<feature type="domain" description="MIT" evidence="2">
    <location>
        <begin position="900"/>
        <end position="951"/>
    </location>
</feature>
<feature type="region of interest" description="Disordered" evidence="1">
    <location>
        <begin position="1025"/>
        <end position="1052"/>
    </location>
</feature>
<evidence type="ECO:0000256" key="1">
    <source>
        <dbReference type="SAM" id="MobiDB-lite"/>
    </source>
</evidence>
<feature type="compositionally biased region" description="Basic and acidic residues" evidence="1">
    <location>
        <begin position="1233"/>
        <end position="1243"/>
    </location>
</feature>
<name>A0A316YT60_9BASI</name>
<protein>
    <recommendedName>
        <fullName evidence="2">MIT domain-containing protein</fullName>
    </recommendedName>
</protein>
<feature type="region of interest" description="Disordered" evidence="1">
    <location>
        <begin position="1746"/>
        <end position="1772"/>
    </location>
</feature>
<dbReference type="Proteomes" id="UP000245768">
    <property type="component" value="Unassembled WGS sequence"/>
</dbReference>
<dbReference type="RefSeq" id="XP_025378123.1">
    <property type="nucleotide sequence ID" value="XM_025517959.1"/>
</dbReference>
<feature type="compositionally biased region" description="Low complexity" evidence="1">
    <location>
        <begin position="142"/>
        <end position="158"/>
    </location>
</feature>
<dbReference type="PANTHER" id="PTHR37327">
    <property type="entry name" value="CHROMOSOME 1, WHOLE GENOME SHOTGUN SEQUENCE"/>
    <property type="match status" value="1"/>
</dbReference>
<dbReference type="PANTHER" id="PTHR37327:SF1">
    <property type="entry name" value="MICROTUBULE INTERACTING AND TRANSPORT DOMAIN-CONTAINING PROTEIN"/>
    <property type="match status" value="1"/>
</dbReference>
<gene>
    <name evidence="3" type="ORF">FA10DRAFT_127229</name>
</gene>
<feature type="compositionally biased region" description="Gly residues" evidence="1">
    <location>
        <begin position="1717"/>
        <end position="1729"/>
    </location>
</feature>
<evidence type="ECO:0000313" key="4">
    <source>
        <dbReference type="Proteomes" id="UP000245768"/>
    </source>
</evidence>
<dbReference type="InParanoid" id="A0A316YT60"/>
<reference evidence="3 4" key="1">
    <citation type="journal article" date="2018" name="Mol. Biol. Evol.">
        <title>Broad Genomic Sampling Reveals a Smut Pathogenic Ancestry of the Fungal Clade Ustilaginomycotina.</title>
        <authorList>
            <person name="Kijpornyongpan T."/>
            <person name="Mondo S.J."/>
            <person name="Barry K."/>
            <person name="Sandor L."/>
            <person name="Lee J."/>
            <person name="Lipzen A."/>
            <person name="Pangilinan J."/>
            <person name="LaButti K."/>
            <person name="Hainaut M."/>
            <person name="Henrissat B."/>
            <person name="Grigoriev I.V."/>
            <person name="Spatafora J.W."/>
            <person name="Aime M.C."/>
        </authorList>
    </citation>
    <scope>NUCLEOTIDE SEQUENCE [LARGE SCALE GENOMIC DNA]</scope>
    <source>
        <strain evidence="3 4">MCA 4198</strain>
    </source>
</reference>
<feature type="compositionally biased region" description="Polar residues" evidence="1">
    <location>
        <begin position="662"/>
        <end position="686"/>
    </location>
</feature>
<feature type="region of interest" description="Disordered" evidence="1">
    <location>
        <begin position="650"/>
        <end position="860"/>
    </location>
</feature>
<feature type="compositionally biased region" description="Low complexity" evidence="1">
    <location>
        <begin position="1245"/>
        <end position="1272"/>
    </location>
</feature>
<feature type="compositionally biased region" description="Polar residues" evidence="1">
    <location>
        <begin position="292"/>
        <end position="306"/>
    </location>
</feature>
<feature type="compositionally biased region" description="Low complexity" evidence="1">
    <location>
        <begin position="560"/>
        <end position="572"/>
    </location>
</feature>
<feature type="region of interest" description="Disordered" evidence="1">
    <location>
        <begin position="1"/>
        <end position="638"/>
    </location>
</feature>
<keyword evidence="4" id="KW-1185">Reference proteome</keyword>
<feature type="compositionally biased region" description="Polar residues" evidence="1">
    <location>
        <begin position="546"/>
        <end position="559"/>
    </location>
</feature>
<sequence>MSNASGSGSRLPGGAGRPAAGGAAADVGRSFLTLDDLSSPSPPRAAAGASLTSSSSSSAPRSAALSPDEIRGAGAGAGAGAGRLPDSGFLAQGQAQRGRALDYGPASSSGPDLARVPLSPVAARATPNSRGSRLGAQMGKRAAAAATTTTTPTTTTPPGISGASGPVNISGPGSAANAASRTSPSFASIPAAQASQSRPRAQESPPTRHNNGSSSSSNPTSMAMPTASTPPQPRRPSGLKDQWERGAPDEMSTPASALASSISANNSAFSSSTNDSPAHAMHTDATGPGTGPLSSSNRKLTSSNINIPHPTSKPRGAGVNVAALAAQWDSNNSSPSPSPSKGRQDTTAMLADLSATRPGPQQHQVVQPLFDTGAGRVRGSPEKPENVAGAGPATGRGRTKATGTGTTSADSNRPRAKEGPPAAAINAPTHDTLSSSLTGPSPPRPSTESAKTDSTIRPIAEAGVGSGEAEPFTTTTGLRNDVETFRSKEKAADAKPARKWPLGDSDSSNEVNTGIHPDASFVPSTSAAAGQGPNSSVYNGARESDSSLGSATTADDSLISTRNPGRNSSRPRPTSPPLSPEYLNETLPDGQRRLSRASSYGNMGREMETQARHGDGTWSSSSSMSSSSANGPKVGRLSRLQYNKADAVSFHPGSSVAANWDTRPNASSSAKRSSYMRQTSNSNLLSEFQRRGSSDRHVSGGSGSVSPLPRDSGRQSTEPTSSDTPVSPSGQPRELLLPSLTVLRSDGASSPSHFPPSAAQRWQHNASLQQKEQQQQQQQQEQQDLHKEPIAPAESPETALKNAPPSSSSSDVKPLLTELGEAVSTTVPPDGNIAGAVTPRNHARDSRVSPGYAGLPPSPTVGQLSDTAIVQLGAVPGSRPESLLNSNGAPLSSKNVLTIALQKAQSAVQLDSANNVPDAIAAYKQAVRLLQEVMERISPKASKSRKHSRDEERRRLKVIHDTYAERIRLLSIIYSPEEESAELSEPSQSTEGPEDGPSRPDLDSDAENVSVSAPPLIAIEQHASSGGNVQGAGAGEVRLQRSDSDSSFRSARALRSSVVGALKVPGDSSMLKTSPNMVEDDIRTPTTPYFDVDPNLISLGDESLATAESDRSDRQSQQQQQQLSLWSTSPSSPSPDTPVSAGQTSYSAAMNRGRRHANQGRVAGSLSNILLSQEDATHRSSSSASRRNERRPSSEGLELANQQKLMKLEQADQPAHESKTEQNSYDFPASGDAGHDEDPRMASDRQVQGQQQQQSRRLAHSQSKGSGGSSSSLLTVRPRAITTLTSSHELPQQEVGTASKPFLVNATTATGTIHQRRKQGSSATDSPRPLNSSPSLSSSSSPAIGTMPSPDPSAPVSTGAPAAPAFAAAALGAPLVSSSSSDAKFTATSETESTEEGSKSFSAGRKRAASQPNNRRPSIPQAFLMGQTVPGQPNGPPPVPRITRKASMPLSPLSPSAQGPTAGLRVMASTNAAQAVADRGAGHGGLEQLRFPSPAPSASSGYHALGTPISPYGNPIGPGWLGAGKLGAGGAIGAGYNPEKMPTLADVFPSGLPSMHFAGPTFASNTSATSLPWLGVMTSLPDPSVFLPTVPIDSMLKPFHTMRLLLLSMQRGAYLSQRLYVPKELWSQPGGSSRLLALDTKIKMLELVSNGLEAVEVAGRPMCKPPSGQNPGMEAMFASRFAKQLEDFDAILVEVQNTLAKKLGFVDGWSASSSSGKKGGSAAGGESGAAGGSGIFGSKFTRGLDRLAGGGGKEGENMNSSSSSSSTLVSDSPAGGYVDVLSRTFARSHSMALHLGALRRATGKAASSMKDDPTAMSPTSVYLFQSLQQTNDASTPSEEAYAALPAELKSHIEAKLKRASTFFANVILRFVLKDLAILMDKSVKRNSVLFSE</sequence>
<feature type="compositionally biased region" description="Low complexity" evidence="1">
    <location>
        <begin position="252"/>
        <end position="278"/>
    </location>
</feature>
<dbReference type="SUPFAM" id="SSF116846">
    <property type="entry name" value="MIT domain"/>
    <property type="match status" value="1"/>
</dbReference>
<dbReference type="OrthoDB" id="2245455at2759"/>
<feature type="region of interest" description="Disordered" evidence="1">
    <location>
        <begin position="1065"/>
        <end position="1359"/>
    </location>
</feature>
<dbReference type="Pfam" id="PF04212">
    <property type="entry name" value="MIT"/>
    <property type="match status" value="1"/>
</dbReference>
<feature type="compositionally biased region" description="Low complexity" evidence="1">
    <location>
        <begin position="44"/>
        <end position="67"/>
    </location>
</feature>
<feature type="compositionally biased region" description="Low complexity" evidence="1">
    <location>
        <begin position="190"/>
        <end position="199"/>
    </location>
</feature>
<feature type="compositionally biased region" description="Basic and acidic residues" evidence="1">
    <location>
        <begin position="1206"/>
        <end position="1220"/>
    </location>
</feature>
<feature type="compositionally biased region" description="Polar residues" evidence="1">
    <location>
        <begin position="1282"/>
        <end position="1296"/>
    </location>
</feature>
<dbReference type="Gene3D" id="1.20.58.80">
    <property type="entry name" value="Phosphotransferase system, lactose/cellobiose-type IIA subunit"/>
    <property type="match status" value="1"/>
</dbReference>
<feature type="compositionally biased region" description="Low complexity" evidence="1">
    <location>
        <begin position="1326"/>
        <end position="1342"/>
    </location>
</feature>
<feature type="region of interest" description="Disordered" evidence="1">
    <location>
        <begin position="978"/>
        <end position="1008"/>
    </location>
</feature>
<evidence type="ECO:0000259" key="2">
    <source>
        <dbReference type="Pfam" id="PF04212"/>
    </source>
</evidence>
<dbReference type="EMBL" id="KZ819636">
    <property type="protein sequence ID" value="PWN90925.1"/>
    <property type="molecule type" value="Genomic_DNA"/>
</dbReference>
<accession>A0A316YT60</accession>
<feature type="compositionally biased region" description="Basic and acidic residues" evidence="1">
    <location>
        <begin position="605"/>
        <end position="615"/>
    </location>
</feature>